<reference evidence="2" key="1">
    <citation type="submission" date="2020-05" db="EMBL/GenBank/DDBJ databases">
        <title>Mycena genomes resolve the evolution of fungal bioluminescence.</title>
        <authorList>
            <person name="Tsai I.J."/>
        </authorList>
    </citation>
    <scope>NUCLEOTIDE SEQUENCE</scope>
    <source>
        <strain evidence="2">CCC161011</strain>
    </source>
</reference>
<dbReference type="EMBL" id="JACAZI010000009">
    <property type="protein sequence ID" value="KAF7352079.1"/>
    <property type="molecule type" value="Genomic_DNA"/>
</dbReference>
<dbReference type="Proteomes" id="UP000620124">
    <property type="component" value="Unassembled WGS sequence"/>
</dbReference>
<keyword evidence="3" id="KW-1185">Reference proteome</keyword>
<dbReference type="SUPFAM" id="SSF48452">
    <property type="entry name" value="TPR-like"/>
    <property type="match status" value="1"/>
</dbReference>
<protein>
    <submittedName>
        <fullName evidence="2">NB-ARC domain-containing protein</fullName>
    </submittedName>
</protein>
<gene>
    <name evidence="2" type="ORF">MVEN_01170700</name>
</gene>
<dbReference type="OrthoDB" id="3027658at2759"/>
<comment type="caution">
    <text evidence="2">The sequence shown here is derived from an EMBL/GenBank/DDBJ whole genome shotgun (WGS) entry which is preliminary data.</text>
</comment>
<proteinExistence type="predicted"/>
<feature type="domain" description="Novel STAND NTPase 1" evidence="1">
    <location>
        <begin position="204"/>
        <end position="342"/>
    </location>
</feature>
<accession>A0A8H6Y445</accession>
<evidence type="ECO:0000259" key="1">
    <source>
        <dbReference type="Pfam" id="PF20703"/>
    </source>
</evidence>
<organism evidence="2 3">
    <name type="scientific">Mycena venus</name>
    <dbReference type="NCBI Taxonomy" id="2733690"/>
    <lineage>
        <taxon>Eukaryota</taxon>
        <taxon>Fungi</taxon>
        <taxon>Dikarya</taxon>
        <taxon>Basidiomycota</taxon>
        <taxon>Agaricomycotina</taxon>
        <taxon>Agaricomycetes</taxon>
        <taxon>Agaricomycetidae</taxon>
        <taxon>Agaricales</taxon>
        <taxon>Marasmiineae</taxon>
        <taxon>Mycenaceae</taxon>
        <taxon>Mycena</taxon>
    </lineage>
</organism>
<dbReference type="Gene3D" id="1.25.40.10">
    <property type="entry name" value="Tetratricopeptide repeat domain"/>
    <property type="match status" value="1"/>
</dbReference>
<dbReference type="Gene3D" id="1.20.930.20">
    <property type="entry name" value="Adaptor protein Cbl, N-terminal domain"/>
    <property type="match status" value="1"/>
</dbReference>
<dbReference type="InterPro" id="IPR049052">
    <property type="entry name" value="nSTAND1"/>
</dbReference>
<dbReference type="AlphaFoldDB" id="A0A8H6Y445"/>
<dbReference type="Gene3D" id="3.40.50.300">
    <property type="entry name" value="P-loop containing nucleotide triphosphate hydrolases"/>
    <property type="match status" value="1"/>
</dbReference>
<dbReference type="InterPro" id="IPR059179">
    <property type="entry name" value="MLKL-like_MCAfunc"/>
</dbReference>
<dbReference type="PRINTS" id="PR00364">
    <property type="entry name" value="DISEASERSIST"/>
</dbReference>
<dbReference type="InterPro" id="IPR027417">
    <property type="entry name" value="P-loop_NTPase"/>
</dbReference>
<dbReference type="PANTHER" id="PTHR47691:SF3">
    <property type="entry name" value="HTH-TYPE TRANSCRIPTIONAL REGULATOR RV0890C-RELATED"/>
    <property type="match status" value="1"/>
</dbReference>
<dbReference type="CDD" id="cd21037">
    <property type="entry name" value="MLKL_NTD"/>
    <property type="match status" value="1"/>
</dbReference>
<name>A0A8H6Y445_9AGAR</name>
<dbReference type="InterPro" id="IPR011990">
    <property type="entry name" value="TPR-like_helical_dom_sf"/>
</dbReference>
<dbReference type="SUPFAM" id="SSF52540">
    <property type="entry name" value="P-loop containing nucleoside triphosphate hydrolases"/>
    <property type="match status" value="1"/>
</dbReference>
<evidence type="ECO:0000313" key="3">
    <source>
        <dbReference type="Proteomes" id="UP000620124"/>
    </source>
</evidence>
<evidence type="ECO:0000313" key="2">
    <source>
        <dbReference type="EMBL" id="KAF7352079.1"/>
    </source>
</evidence>
<dbReference type="GO" id="GO:0007166">
    <property type="term" value="P:cell surface receptor signaling pathway"/>
    <property type="evidence" value="ECO:0007669"/>
    <property type="project" value="InterPro"/>
</dbReference>
<dbReference type="PANTHER" id="PTHR47691">
    <property type="entry name" value="REGULATOR-RELATED"/>
    <property type="match status" value="1"/>
</dbReference>
<dbReference type="Pfam" id="PF20703">
    <property type="entry name" value="nSTAND1"/>
    <property type="match status" value="1"/>
</dbReference>
<sequence>MPSSSVLTADKILDYTGEAATALREVAAGTQIPFLSRVCALSLTIISMVRTTKFQRDRCLRIIEEVHRLLCVLISLCIYSEDIQSPKMLEQIAQYAVTLQKLDSCLRAQRELGTIKRLFKQIEIIAQLDSCEAELRAAVGNLTVNQGVEISTVLVEFNIDTERRHQELLELISSQSDSMDTVSSIGKSFFNASSGSLSLLPASPKIFHGRESQLKDLVDALLAEPARVAILGPGGMGKTTLAMAALHDPNILEKYPACYFISCDSSHTSDSLVAVMASNLGIEACPGLAKAIVRHLSAGPRCLMILDNFETPWEPVEGRTKVEEFLSLLTDVPHVAVLVTMRGAERPSKVQWTRPFLRPLVPLDQIAARQTFADITGEIYNDSEVDQLLGITDNVPLAVQLVASITGSEGCQATLERWKLEKTNLLSAGHDKRSNLEISIKLSLSSPRMLSAPHALELLSLMSLLSDGISDVDLAQSKLPIADILTCKMTLLRTSLAYLDHASRFKVLAPIREYIHTTRPPSSVLVRPLKSHFTDLLKLWASVMYRSSLVVDLMPRLVSNLGNMHNVLLNGLDSDHAELAETVRGIILLSDLSLTIDRGLTPLMLRLPEFMDQMDDHELHGRFITGIFQARQFYTIPNPEKSIKEAIQHFRMIKDFYGEAQFYNVVAGYYLDRVGDMQEAETFFGRALSLASQCNSDVVRARALAGMATIESLRGEYSKGLRLAREMRRLAAASENVKDECHGVRLQVMCCATLGDFKQSMQLVTEGKDLVVRAGLQGGQFEGMLMTIEAEVFKLKTEYAEARRIQEVVMHQTSTQISPVMHAHALVEIAFLDIVTGASAEIVSRNLDAALAAFQTGRYPRGISLCGVYHADLLLREGDTAKARVEYLQLFAHLRSNDNELACCCLSKLADPTNTMHAGADREVARWAVVFLAFTLRGSAQNLFAVHQALRCLGDVLVRQHSDDDALNILAVALEGFTWMDVHQGRAECMRSMGDVHLRFGDPRRAGDLWEAARLLFERSEQTEDVAGMDERLGALTGAERSVM</sequence>
<dbReference type="InterPro" id="IPR036537">
    <property type="entry name" value="Adaptor_Cbl_N_dom_sf"/>
</dbReference>